<feature type="compositionally biased region" description="Low complexity" evidence="1">
    <location>
        <begin position="435"/>
        <end position="459"/>
    </location>
</feature>
<dbReference type="Gene3D" id="3.40.630.30">
    <property type="match status" value="1"/>
</dbReference>
<protein>
    <recommendedName>
        <fullName evidence="6">Extracellular membrane protein CFEM domain-containing protein</fullName>
    </recommendedName>
</protein>
<dbReference type="AlphaFoldDB" id="A0A507BDI0"/>
<proteinExistence type="predicted"/>
<feature type="transmembrane region" description="Helical" evidence="2">
    <location>
        <begin position="383"/>
        <end position="405"/>
    </location>
</feature>
<dbReference type="GO" id="GO:1990189">
    <property type="term" value="F:protein N-terminal-serine acetyltransferase activity"/>
    <property type="evidence" value="ECO:0007669"/>
    <property type="project" value="TreeGrafter"/>
</dbReference>
<feature type="signal peptide" evidence="3">
    <location>
        <begin position="1"/>
        <end position="20"/>
    </location>
</feature>
<dbReference type="EMBL" id="SKBQ01000125">
    <property type="protein sequence ID" value="TPX17987.1"/>
    <property type="molecule type" value="Genomic_DNA"/>
</dbReference>
<sequence>MKSTGLLAVRLAAMATLATAAEVVYVTDLPLYTQLAPCAASAVGYILQSQTSTNCPEAVSALQGCICTKNSNFASISKAVSSSVSANCGGTASEDQASVQTVLSAYCNQETVVSFPKPSVTVSQYITELAAIGDLAPCASSGLAYAVQSMSYTYCPEDVALFGPCVCGKNQNPLKVSQMINTYVKSYCSSHSPDITSAQTMFAAYCGMVSGTSSFPKPSDPPGDVSYYITALPQYSSLAPCAQSGVSYALFAQTYDFCPKGPKALASCACLKDGVFGSVSSTLTSNVKWNCGSTASEDVASGLAVLNYFCSAAKAEVTPAGVTESVSQSYGTAKSGSGSGASPKETGSGKPGSNGKPSDAAATGGASGSSGGGNSSSSSRTPVIIGAVVGVVGGIALIGTAAFCVMRHVRKKRAAAEITPFQPPNYPGSGPGSPPAIGKPELAGAAIAAGMAPSPSPSAQKQNAWAGADDVSPLSGNNSAYPPASPHTPVPGYPNSAYGPPAPELHGQPVHEFPAQMVYQADSQPVQPQRAELQGMGWQSGPVSNNYAELDEWAETYVQDANRNPHVYDWLTYGPFADGAEYVSFYNETSRGSPSELLLAIVLKGGTVTRKDRTTGEMKTAEVTDGTFAGFCGIVSQPERATVDLGLLLVSTFQRTFVGTHTIALLLHACLDSVQDGGLGLRRVQWQANASNTASSPFSTIARIRKGSNQFIVPPTGFSNRGL</sequence>
<dbReference type="Proteomes" id="UP000319257">
    <property type="component" value="Unassembled WGS sequence"/>
</dbReference>
<evidence type="ECO:0000256" key="2">
    <source>
        <dbReference type="SAM" id="Phobius"/>
    </source>
</evidence>
<evidence type="ECO:0000256" key="1">
    <source>
        <dbReference type="SAM" id="MobiDB-lite"/>
    </source>
</evidence>
<feature type="chain" id="PRO_5021454199" description="Extracellular membrane protein CFEM domain-containing protein" evidence="3">
    <location>
        <begin position="21"/>
        <end position="723"/>
    </location>
</feature>
<dbReference type="InterPro" id="IPR051908">
    <property type="entry name" value="Ribosomal_N-acetyltransferase"/>
</dbReference>
<dbReference type="GO" id="GO:0008999">
    <property type="term" value="F:protein-N-terminal-alanine acetyltransferase activity"/>
    <property type="evidence" value="ECO:0007669"/>
    <property type="project" value="TreeGrafter"/>
</dbReference>
<dbReference type="InterPro" id="IPR016181">
    <property type="entry name" value="Acyl_CoA_acyltransferase"/>
</dbReference>
<dbReference type="SUPFAM" id="SSF55729">
    <property type="entry name" value="Acyl-CoA N-acyltransferases (Nat)"/>
    <property type="match status" value="1"/>
</dbReference>
<name>A0A507BDI0_9PEZI</name>
<keyword evidence="2" id="KW-0812">Transmembrane</keyword>
<dbReference type="PANTHER" id="PTHR43441">
    <property type="entry name" value="RIBOSOMAL-PROTEIN-SERINE ACETYLTRANSFERASE"/>
    <property type="match status" value="1"/>
</dbReference>
<keyword evidence="5" id="KW-1185">Reference proteome</keyword>
<feature type="compositionally biased region" description="Low complexity" evidence="1">
    <location>
        <begin position="351"/>
        <end position="364"/>
    </location>
</feature>
<evidence type="ECO:0008006" key="6">
    <source>
        <dbReference type="Google" id="ProtNLM"/>
    </source>
</evidence>
<dbReference type="InParanoid" id="A0A507BDI0"/>
<dbReference type="PANTHER" id="PTHR43441:SF5">
    <property type="entry name" value="FAMILY ACETYLTRANSFERASE, PUTATIVE-RELATED"/>
    <property type="match status" value="1"/>
</dbReference>
<dbReference type="OrthoDB" id="3436787at2759"/>
<reference evidence="4 5" key="1">
    <citation type="submission" date="2019-06" db="EMBL/GenBank/DDBJ databases">
        <title>Draft genome sequence of the filamentous fungus Phialemoniopsis curvata isolated from diesel fuel.</title>
        <authorList>
            <person name="Varaljay V.A."/>
            <person name="Lyon W.J."/>
            <person name="Crouch A.L."/>
            <person name="Drake C.E."/>
            <person name="Hollomon J.M."/>
            <person name="Nadeau L.J."/>
            <person name="Nunn H.S."/>
            <person name="Stevenson B.S."/>
            <person name="Bojanowski C.L."/>
            <person name="Crookes-Goodson W.J."/>
        </authorList>
    </citation>
    <scope>NUCLEOTIDE SEQUENCE [LARGE SCALE GENOMIC DNA]</scope>
    <source>
        <strain evidence="4 5">D216</strain>
    </source>
</reference>
<evidence type="ECO:0000313" key="4">
    <source>
        <dbReference type="EMBL" id="TPX17987.1"/>
    </source>
</evidence>
<accession>A0A507BDI0</accession>
<feature type="compositionally biased region" description="Pro residues" evidence="1">
    <location>
        <begin position="483"/>
        <end position="492"/>
    </location>
</feature>
<organism evidence="4 5">
    <name type="scientific">Thyridium curvatum</name>
    <dbReference type="NCBI Taxonomy" id="1093900"/>
    <lineage>
        <taxon>Eukaryota</taxon>
        <taxon>Fungi</taxon>
        <taxon>Dikarya</taxon>
        <taxon>Ascomycota</taxon>
        <taxon>Pezizomycotina</taxon>
        <taxon>Sordariomycetes</taxon>
        <taxon>Sordariomycetidae</taxon>
        <taxon>Thyridiales</taxon>
        <taxon>Thyridiaceae</taxon>
        <taxon>Thyridium</taxon>
    </lineage>
</organism>
<comment type="caution">
    <text evidence="4">The sequence shown here is derived from an EMBL/GenBank/DDBJ whole genome shotgun (WGS) entry which is preliminary data.</text>
</comment>
<evidence type="ECO:0000256" key="3">
    <source>
        <dbReference type="SAM" id="SignalP"/>
    </source>
</evidence>
<dbReference type="RefSeq" id="XP_030999698.1">
    <property type="nucleotide sequence ID" value="XM_031134718.1"/>
</dbReference>
<feature type="compositionally biased region" description="Low complexity" evidence="1">
    <location>
        <begin position="329"/>
        <end position="342"/>
    </location>
</feature>
<gene>
    <name evidence="4" type="ORF">E0L32_011934</name>
</gene>
<feature type="region of interest" description="Disordered" evidence="1">
    <location>
        <begin position="328"/>
        <end position="379"/>
    </location>
</feature>
<dbReference type="STRING" id="1093900.A0A507BDI0"/>
<keyword evidence="2" id="KW-0472">Membrane</keyword>
<feature type="region of interest" description="Disordered" evidence="1">
    <location>
        <begin position="419"/>
        <end position="508"/>
    </location>
</feature>
<keyword evidence="3" id="KW-0732">Signal</keyword>
<feature type="compositionally biased region" description="Gly residues" evidence="1">
    <location>
        <begin position="365"/>
        <end position="374"/>
    </location>
</feature>
<keyword evidence="2" id="KW-1133">Transmembrane helix</keyword>
<evidence type="ECO:0000313" key="5">
    <source>
        <dbReference type="Proteomes" id="UP000319257"/>
    </source>
</evidence>
<dbReference type="GeneID" id="41979381"/>